<comment type="subcellular location">
    <subcellularLocation>
        <location evidence="1">Nucleus</location>
    </subcellularLocation>
</comment>
<dbReference type="SMART" id="SM00868">
    <property type="entry name" value="zf-AD"/>
    <property type="match status" value="1"/>
</dbReference>
<evidence type="ECO:0000259" key="11">
    <source>
        <dbReference type="PROSITE" id="PS51915"/>
    </source>
</evidence>
<evidence type="ECO:0000256" key="6">
    <source>
        <dbReference type="ARBA" id="ARBA00023163"/>
    </source>
</evidence>
<dbReference type="EnsemblMetazoa" id="AALFPA23_024714.R36840">
    <property type="protein sequence ID" value="AALFPA23_024714.P36840"/>
    <property type="gene ID" value="AALFPA23_024714"/>
</dbReference>
<feature type="domain" description="C2H2-type" evidence="10">
    <location>
        <begin position="576"/>
        <end position="603"/>
    </location>
</feature>
<name>A0ABM2A5Q4_AEDAL</name>
<evidence type="ECO:0000259" key="10">
    <source>
        <dbReference type="PROSITE" id="PS50157"/>
    </source>
</evidence>
<dbReference type="PROSITE" id="PS51915">
    <property type="entry name" value="ZAD"/>
    <property type="match status" value="1"/>
</dbReference>
<dbReference type="Pfam" id="PF07776">
    <property type="entry name" value="zf-AD"/>
    <property type="match status" value="1"/>
</dbReference>
<keyword evidence="4 9" id="KW-0862">Zinc</keyword>
<evidence type="ECO:0008006" key="14">
    <source>
        <dbReference type="Google" id="ProtNLM"/>
    </source>
</evidence>
<sequence>MDGLENLCRVCLTSGNVDIDYLLINIFEIQNHGTTSSEFSIRDSLQIICGLKLSEDDPLPKNICSVCLSRLEEAHKLRQLSQTSQQTLYDMLANAVTSSAEASDTKYATIIANSVGKSHGKSLGEPQSFAITSAEPTEQENATATEHDEDMLYEVEYLDEPEPSEIMELAEDDIKIEEVEIGEQTTDEVHCCGCEAAFDSELQLRKHSIRRHRPRSVMDVPRGRAQCNVCYTLFSNEFKVKIHKMGKNNVQPLKKCAFCGCNFFSEKGLLNHEKQFHKDKLHKCCKCSFSCYEKDELLAHSTCHYASPNTKKNRKAHQCKLCMSQFVTLQEKQLHERLPYKIPRKQRPEKDEEVTVTVLRCCGCAKVFSTMSELTTHQEQAHLPNRLDYTEDNPVECAGCYKRFKSNSFLNKHLRRAADKKLYACSKCTVTRRTLKELIEHESSHTGENAFLCCGCKKRFESNELLEQHALQEHANRPKMYYNDEDDIVRPFQCKICYRRYKTARDLRGHQRFVYYDKVHTCQICGKGFSQENSLALHIATHKTKAEFPCPICGKKYKHRANVRNCVIRHERPKQHKCKICNVTFPAASNLYSHMISHSEDRRYKCDVCGQSFKRSFHLRKHMNTHTTEKHYACKYCSSKFCTTSELYKHEIRHTGVYPYECEICDKKLTTRQVFIKHYESHIEVSKKVFVCNLCPEKFSLDHFLSNHIKYKHRIEPQDKQWNEKFNRKGPARLRGGLRFTGVRGNAYAYTAPQDVEASGAADEEEHLELMEDFGEEVEIKVDQ</sequence>
<evidence type="ECO:0000256" key="7">
    <source>
        <dbReference type="ARBA" id="ARBA00023242"/>
    </source>
</evidence>
<reference evidence="12" key="2">
    <citation type="submission" date="2025-05" db="UniProtKB">
        <authorList>
            <consortium name="EnsemblMetazoa"/>
        </authorList>
    </citation>
    <scope>IDENTIFICATION</scope>
    <source>
        <strain evidence="12">Foshan</strain>
    </source>
</reference>
<organism evidence="12 13">
    <name type="scientific">Aedes albopictus</name>
    <name type="common">Asian tiger mosquito</name>
    <name type="synonym">Stegomyia albopicta</name>
    <dbReference type="NCBI Taxonomy" id="7160"/>
    <lineage>
        <taxon>Eukaryota</taxon>
        <taxon>Metazoa</taxon>
        <taxon>Ecdysozoa</taxon>
        <taxon>Arthropoda</taxon>
        <taxon>Hexapoda</taxon>
        <taxon>Insecta</taxon>
        <taxon>Pterygota</taxon>
        <taxon>Neoptera</taxon>
        <taxon>Endopterygota</taxon>
        <taxon>Diptera</taxon>
        <taxon>Nematocera</taxon>
        <taxon>Culicoidea</taxon>
        <taxon>Culicidae</taxon>
        <taxon>Culicinae</taxon>
        <taxon>Aedini</taxon>
        <taxon>Aedes</taxon>
        <taxon>Stegomyia</taxon>
    </lineage>
</organism>
<protein>
    <recommendedName>
        <fullName evidence="14">C2h2-type zn-finger protein</fullName>
    </recommendedName>
</protein>
<dbReference type="Gene3D" id="3.30.160.60">
    <property type="entry name" value="Classic Zinc Finger"/>
    <property type="match status" value="7"/>
</dbReference>
<dbReference type="InterPro" id="IPR012934">
    <property type="entry name" value="Znf_AD"/>
</dbReference>
<feature type="binding site" evidence="9">
    <location>
        <position position="11"/>
    </location>
    <ligand>
        <name>Zn(2+)</name>
        <dbReference type="ChEBI" id="CHEBI:29105"/>
    </ligand>
</feature>
<feature type="domain" description="C2H2-type" evidence="10">
    <location>
        <begin position="520"/>
        <end position="547"/>
    </location>
</feature>
<feature type="binding site" evidence="9">
    <location>
        <position position="64"/>
    </location>
    <ligand>
        <name>Zn(2+)</name>
        <dbReference type="ChEBI" id="CHEBI:29105"/>
    </ligand>
</feature>
<proteinExistence type="predicted"/>
<feature type="binding site" evidence="9">
    <location>
        <position position="67"/>
    </location>
    <ligand>
        <name>Zn(2+)</name>
        <dbReference type="ChEBI" id="CHEBI:29105"/>
    </ligand>
</feature>
<evidence type="ECO:0000256" key="4">
    <source>
        <dbReference type="ARBA" id="ARBA00022833"/>
    </source>
</evidence>
<evidence type="ECO:0000313" key="13">
    <source>
        <dbReference type="Proteomes" id="UP000069940"/>
    </source>
</evidence>
<dbReference type="Pfam" id="PF12874">
    <property type="entry name" value="zf-met"/>
    <property type="match status" value="1"/>
</dbReference>
<dbReference type="PANTHER" id="PTHR24399:SF70">
    <property type="entry name" value="C2H2-TYPE DOMAIN-CONTAINING PROTEIN"/>
    <property type="match status" value="1"/>
</dbReference>
<feature type="domain" description="C2H2-type" evidence="10">
    <location>
        <begin position="451"/>
        <end position="479"/>
    </location>
</feature>
<feature type="domain" description="C2H2-type" evidence="10">
    <location>
        <begin position="492"/>
        <end position="521"/>
    </location>
</feature>
<dbReference type="PROSITE" id="PS00028">
    <property type="entry name" value="ZINC_FINGER_C2H2_1"/>
    <property type="match status" value="10"/>
</dbReference>
<dbReference type="PROSITE" id="PS50157">
    <property type="entry name" value="ZINC_FINGER_C2H2_2"/>
    <property type="match status" value="11"/>
</dbReference>
<feature type="binding site" evidence="9">
    <location>
        <position position="8"/>
    </location>
    <ligand>
        <name>Zn(2+)</name>
        <dbReference type="ChEBI" id="CHEBI:29105"/>
    </ligand>
</feature>
<dbReference type="InterPro" id="IPR036236">
    <property type="entry name" value="Znf_C2H2_sf"/>
</dbReference>
<dbReference type="GeneID" id="109621983"/>
<keyword evidence="5" id="KW-0805">Transcription regulation</keyword>
<evidence type="ECO:0000256" key="2">
    <source>
        <dbReference type="ARBA" id="ARBA00022723"/>
    </source>
</evidence>
<dbReference type="InterPro" id="IPR013087">
    <property type="entry name" value="Znf_C2H2_type"/>
</dbReference>
<feature type="domain" description="C2H2-type" evidence="10">
    <location>
        <begin position="423"/>
        <end position="450"/>
    </location>
</feature>
<dbReference type="Gene3D" id="3.40.1800.20">
    <property type="match status" value="1"/>
</dbReference>
<keyword evidence="6" id="KW-0804">Transcription</keyword>
<accession>A0ABM2A5Q4</accession>
<keyword evidence="8" id="KW-0863">Zinc-finger</keyword>
<dbReference type="SMART" id="SM00355">
    <property type="entry name" value="ZnF_C2H2"/>
    <property type="match status" value="16"/>
</dbReference>
<feature type="domain" description="C2H2-type" evidence="10">
    <location>
        <begin position="660"/>
        <end position="682"/>
    </location>
</feature>
<reference evidence="13" key="1">
    <citation type="journal article" date="2015" name="Proc. Natl. Acad. Sci. U.S.A.">
        <title>Genome sequence of the Asian Tiger mosquito, Aedes albopictus, reveals insights into its biology, genetics, and evolution.</title>
        <authorList>
            <person name="Chen X.G."/>
            <person name="Jiang X."/>
            <person name="Gu J."/>
            <person name="Xu M."/>
            <person name="Wu Y."/>
            <person name="Deng Y."/>
            <person name="Zhang C."/>
            <person name="Bonizzoni M."/>
            <person name="Dermauw W."/>
            <person name="Vontas J."/>
            <person name="Armbruster P."/>
            <person name="Huang X."/>
            <person name="Yang Y."/>
            <person name="Zhang H."/>
            <person name="He W."/>
            <person name="Peng H."/>
            <person name="Liu Y."/>
            <person name="Wu K."/>
            <person name="Chen J."/>
            <person name="Lirakis M."/>
            <person name="Topalis P."/>
            <person name="Van Leeuwen T."/>
            <person name="Hall A.B."/>
            <person name="Jiang X."/>
            <person name="Thorpe C."/>
            <person name="Mueller R.L."/>
            <person name="Sun C."/>
            <person name="Waterhouse R.M."/>
            <person name="Yan G."/>
            <person name="Tu Z.J."/>
            <person name="Fang X."/>
            <person name="James A.A."/>
        </authorList>
    </citation>
    <scope>NUCLEOTIDE SEQUENCE [LARGE SCALE GENOMIC DNA]</scope>
    <source>
        <strain evidence="13">Foshan</strain>
    </source>
</reference>
<evidence type="ECO:0000256" key="5">
    <source>
        <dbReference type="ARBA" id="ARBA00023015"/>
    </source>
</evidence>
<evidence type="ECO:0000256" key="1">
    <source>
        <dbReference type="ARBA" id="ARBA00004123"/>
    </source>
</evidence>
<dbReference type="PANTHER" id="PTHR24399">
    <property type="entry name" value="ZINC FINGER AND BTB DOMAIN-CONTAINING"/>
    <property type="match status" value="1"/>
</dbReference>
<feature type="domain" description="C2H2-type" evidence="10">
    <location>
        <begin position="395"/>
        <end position="422"/>
    </location>
</feature>
<feature type="domain" description="C2H2-type" evidence="10">
    <location>
        <begin position="632"/>
        <end position="659"/>
    </location>
</feature>
<feature type="domain" description="ZAD" evidence="11">
    <location>
        <begin position="6"/>
        <end position="91"/>
    </location>
</feature>
<evidence type="ECO:0000256" key="8">
    <source>
        <dbReference type="PROSITE-ProRule" id="PRU00042"/>
    </source>
</evidence>
<evidence type="ECO:0000256" key="3">
    <source>
        <dbReference type="ARBA" id="ARBA00022737"/>
    </source>
</evidence>
<keyword evidence="3" id="KW-0677">Repeat</keyword>
<keyword evidence="13" id="KW-1185">Reference proteome</keyword>
<dbReference type="Proteomes" id="UP000069940">
    <property type="component" value="Unassembled WGS sequence"/>
</dbReference>
<keyword evidence="7" id="KW-0539">Nucleus</keyword>
<dbReference type="RefSeq" id="XP_029724979.1">
    <property type="nucleotide sequence ID" value="XM_029869119.2"/>
</dbReference>
<dbReference type="SUPFAM" id="SSF57667">
    <property type="entry name" value="beta-beta-alpha zinc fingers"/>
    <property type="match status" value="5"/>
</dbReference>
<feature type="domain" description="C2H2-type" evidence="10">
    <location>
        <begin position="690"/>
        <end position="718"/>
    </location>
</feature>
<feature type="domain" description="C2H2-type" evidence="10">
    <location>
        <begin position="604"/>
        <end position="631"/>
    </location>
</feature>
<evidence type="ECO:0000256" key="9">
    <source>
        <dbReference type="PROSITE-ProRule" id="PRU01263"/>
    </source>
</evidence>
<keyword evidence="2 9" id="KW-0479">Metal-binding</keyword>
<dbReference type="SUPFAM" id="SSF57716">
    <property type="entry name" value="Glucocorticoid receptor-like (DNA-binding domain)"/>
    <property type="match status" value="1"/>
</dbReference>
<dbReference type="Pfam" id="PF00096">
    <property type="entry name" value="zf-C2H2"/>
    <property type="match status" value="4"/>
</dbReference>
<evidence type="ECO:0000313" key="12">
    <source>
        <dbReference type="EnsemblMetazoa" id="AALFPA23_024714.P36840"/>
    </source>
</evidence>
<feature type="domain" description="C2H2-type" evidence="10">
    <location>
        <begin position="359"/>
        <end position="387"/>
    </location>
</feature>